<keyword evidence="6" id="KW-1185">Reference proteome</keyword>
<dbReference type="Pfam" id="PF06411">
    <property type="entry name" value="HdeA"/>
    <property type="match status" value="1"/>
</dbReference>
<gene>
    <name evidence="5" type="ORF">SAMN05216382_0943</name>
</gene>
<evidence type="ECO:0000313" key="6">
    <source>
        <dbReference type="Proteomes" id="UP000199214"/>
    </source>
</evidence>
<dbReference type="Proteomes" id="UP000199214">
    <property type="component" value="Unassembled WGS sequence"/>
</dbReference>
<feature type="signal peptide" evidence="4">
    <location>
        <begin position="1"/>
        <end position="22"/>
    </location>
</feature>
<dbReference type="RefSeq" id="WP_177171511.1">
    <property type="nucleotide sequence ID" value="NZ_FNZZ01000001.1"/>
</dbReference>
<organism evidence="5 6">
    <name type="scientific">Sphingomonas palmae</name>
    <dbReference type="NCBI Taxonomy" id="1855283"/>
    <lineage>
        <taxon>Bacteria</taxon>
        <taxon>Pseudomonadati</taxon>
        <taxon>Pseudomonadota</taxon>
        <taxon>Alphaproteobacteria</taxon>
        <taxon>Sphingomonadales</taxon>
        <taxon>Sphingomonadaceae</taxon>
        <taxon>Sphingomonas</taxon>
    </lineage>
</organism>
<accession>A0A1H7J7L5</accession>
<dbReference type="InterPro" id="IPR010486">
    <property type="entry name" value="HNS-dep_expression_A/B"/>
</dbReference>
<protein>
    <submittedName>
        <fullName evidence="5">HdeA/HdeB family protein</fullName>
    </submittedName>
</protein>
<evidence type="ECO:0000313" key="5">
    <source>
        <dbReference type="EMBL" id="SEK69837.1"/>
    </source>
</evidence>
<sequence length="131" mass="13960">MKKIVLVAAGVTALMGGGVAAAATQMHHAMATPHVTEAVNVPGRMGGDRTVQVFKSGNHLETVMCSDFNTLDESFKPEAIRYAANYGPKGKAHPTMTVSGVERIRPVIVADCTARPGDHFVQAVHTAMYKR</sequence>
<keyword evidence="2" id="KW-0574">Periplasm</keyword>
<dbReference type="InterPro" id="IPR036831">
    <property type="entry name" value="HdeA_sf"/>
</dbReference>
<dbReference type="GO" id="GO:0030288">
    <property type="term" value="C:outer membrane-bounded periplasmic space"/>
    <property type="evidence" value="ECO:0007669"/>
    <property type="project" value="InterPro"/>
</dbReference>
<keyword evidence="3" id="KW-0143">Chaperone</keyword>
<dbReference type="AlphaFoldDB" id="A0A1H7J7L5"/>
<dbReference type="GO" id="GO:0071468">
    <property type="term" value="P:cellular response to acidic pH"/>
    <property type="evidence" value="ECO:0007669"/>
    <property type="project" value="InterPro"/>
</dbReference>
<dbReference type="SUPFAM" id="SSF47752">
    <property type="entry name" value="Protein HNS-dependent expression A, HdeA"/>
    <property type="match status" value="1"/>
</dbReference>
<proteinExistence type="predicted"/>
<evidence type="ECO:0000256" key="4">
    <source>
        <dbReference type="SAM" id="SignalP"/>
    </source>
</evidence>
<dbReference type="EMBL" id="FNZZ01000001">
    <property type="protein sequence ID" value="SEK69837.1"/>
    <property type="molecule type" value="Genomic_DNA"/>
</dbReference>
<dbReference type="InterPro" id="IPR038303">
    <property type="entry name" value="HdeA/HdeB_sf"/>
</dbReference>
<reference evidence="6" key="1">
    <citation type="submission" date="2016-10" db="EMBL/GenBank/DDBJ databases">
        <authorList>
            <person name="Varghese N."/>
            <person name="Submissions S."/>
        </authorList>
    </citation>
    <scope>NUCLEOTIDE SEQUENCE [LARGE SCALE GENOMIC DNA]</scope>
    <source>
        <strain evidence="6">JS21-1</strain>
    </source>
</reference>
<evidence type="ECO:0000256" key="2">
    <source>
        <dbReference type="ARBA" id="ARBA00022764"/>
    </source>
</evidence>
<name>A0A1H7J7L5_9SPHN</name>
<feature type="chain" id="PRO_5011662800" evidence="4">
    <location>
        <begin position="23"/>
        <end position="131"/>
    </location>
</feature>
<evidence type="ECO:0000256" key="1">
    <source>
        <dbReference type="ARBA" id="ARBA00022729"/>
    </source>
</evidence>
<evidence type="ECO:0000256" key="3">
    <source>
        <dbReference type="ARBA" id="ARBA00023186"/>
    </source>
</evidence>
<keyword evidence="1 4" id="KW-0732">Signal</keyword>
<dbReference type="Gene3D" id="1.10.890.10">
    <property type="entry name" value="HNS-dependent expression A"/>
    <property type="match status" value="1"/>
</dbReference>